<organism evidence="2">
    <name type="scientific">Anguilla anguilla</name>
    <name type="common">European freshwater eel</name>
    <name type="synonym">Muraena anguilla</name>
    <dbReference type="NCBI Taxonomy" id="7936"/>
    <lineage>
        <taxon>Eukaryota</taxon>
        <taxon>Metazoa</taxon>
        <taxon>Chordata</taxon>
        <taxon>Craniata</taxon>
        <taxon>Vertebrata</taxon>
        <taxon>Euteleostomi</taxon>
        <taxon>Actinopterygii</taxon>
        <taxon>Neopterygii</taxon>
        <taxon>Teleostei</taxon>
        <taxon>Anguilliformes</taxon>
        <taxon>Anguillidae</taxon>
        <taxon>Anguilla</taxon>
    </lineage>
</organism>
<accession>A0A0E9W9Y0</accession>
<protein>
    <submittedName>
        <fullName evidence="2">Uncharacterized protein</fullName>
    </submittedName>
</protein>
<sequence length="57" mass="6511">MIDTSRARHSESSTKGEANDTRCIRPAGAPPPYFYQDSCLVFFREFHAITFIIMKSI</sequence>
<feature type="region of interest" description="Disordered" evidence="1">
    <location>
        <begin position="1"/>
        <end position="23"/>
    </location>
</feature>
<reference evidence="2" key="1">
    <citation type="submission" date="2014-11" db="EMBL/GenBank/DDBJ databases">
        <authorList>
            <person name="Amaro Gonzalez C."/>
        </authorList>
    </citation>
    <scope>NUCLEOTIDE SEQUENCE</scope>
</reference>
<dbReference type="EMBL" id="GBXM01021368">
    <property type="protein sequence ID" value="JAH87209.1"/>
    <property type="molecule type" value="Transcribed_RNA"/>
</dbReference>
<dbReference type="AlphaFoldDB" id="A0A0E9W9Y0"/>
<reference evidence="2" key="2">
    <citation type="journal article" date="2015" name="Fish Shellfish Immunol.">
        <title>Early steps in the European eel (Anguilla anguilla)-Vibrio vulnificus interaction in the gills: Role of the RtxA13 toxin.</title>
        <authorList>
            <person name="Callol A."/>
            <person name="Pajuelo D."/>
            <person name="Ebbesson L."/>
            <person name="Teles M."/>
            <person name="MacKenzie S."/>
            <person name="Amaro C."/>
        </authorList>
    </citation>
    <scope>NUCLEOTIDE SEQUENCE</scope>
</reference>
<evidence type="ECO:0000256" key="1">
    <source>
        <dbReference type="SAM" id="MobiDB-lite"/>
    </source>
</evidence>
<evidence type="ECO:0000313" key="2">
    <source>
        <dbReference type="EMBL" id="JAH87209.1"/>
    </source>
</evidence>
<proteinExistence type="predicted"/>
<name>A0A0E9W9Y0_ANGAN</name>